<dbReference type="AlphaFoldDB" id="A0A0A9FNM5"/>
<protein>
    <submittedName>
        <fullName evidence="2">Uncharacterized protein</fullName>
    </submittedName>
</protein>
<evidence type="ECO:0000313" key="2">
    <source>
        <dbReference type="EMBL" id="JAE13892.1"/>
    </source>
</evidence>
<organism evidence="2">
    <name type="scientific">Arundo donax</name>
    <name type="common">Giant reed</name>
    <name type="synonym">Donax arundinaceus</name>
    <dbReference type="NCBI Taxonomy" id="35708"/>
    <lineage>
        <taxon>Eukaryota</taxon>
        <taxon>Viridiplantae</taxon>
        <taxon>Streptophyta</taxon>
        <taxon>Embryophyta</taxon>
        <taxon>Tracheophyta</taxon>
        <taxon>Spermatophyta</taxon>
        <taxon>Magnoliopsida</taxon>
        <taxon>Liliopsida</taxon>
        <taxon>Poales</taxon>
        <taxon>Poaceae</taxon>
        <taxon>PACMAD clade</taxon>
        <taxon>Arundinoideae</taxon>
        <taxon>Arundineae</taxon>
        <taxon>Arundo</taxon>
    </lineage>
</organism>
<reference evidence="2" key="1">
    <citation type="submission" date="2014-09" db="EMBL/GenBank/DDBJ databases">
        <authorList>
            <person name="Magalhaes I.L.F."/>
            <person name="Oliveira U."/>
            <person name="Santos F.R."/>
            <person name="Vidigal T.H.D.A."/>
            <person name="Brescovit A.D."/>
            <person name="Santos A.J."/>
        </authorList>
    </citation>
    <scope>NUCLEOTIDE SEQUENCE</scope>
    <source>
        <tissue evidence="2">Shoot tissue taken approximately 20 cm above the soil surface</tissue>
    </source>
</reference>
<feature type="region of interest" description="Disordered" evidence="1">
    <location>
        <begin position="1"/>
        <end position="61"/>
    </location>
</feature>
<dbReference type="EMBL" id="GBRH01184004">
    <property type="protein sequence ID" value="JAE13892.1"/>
    <property type="molecule type" value="Transcribed_RNA"/>
</dbReference>
<accession>A0A0A9FNM5</accession>
<evidence type="ECO:0000256" key="1">
    <source>
        <dbReference type="SAM" id="MobiDB-lite"/>
    </source>
</evidence>
<sequence length="61" mass="6262">MGDGHSSPNPSPRGSPARRSELKRRHRTSAESAALALAAVAASTSAASVPNDSGHDAVQRR</sequence>
<feature type="compositionally biased region" description="Low complexity" evidence="1">
    <location>
        <begin position="30"/>
        <end position="49"/>
    </location>
</feature>
<proteinExistence type="predicted"/>
<name>A0A0A9FNM5_ARUDO</name>
<reference evidence="2" key="2">
    <citation type="journal article" date="2015" name="Data Brief">
        <title>Shoot transcriptome of the giant reed, Arundo donax.</title>
        <authorList>
            <person name="Barrero R.A."/>
            <person name="Guerrero F.D."/>
            <person name="Moolhuijzen P."/>
            <person name="Goolsby J.A."/>
            <person name="Tidwell J."/>
            <person name="Bellgard S.E."/>
            <person name="Bellgard M.I."/>
        </authorList>
    </citation>
    <scope>NUCLEOTIDE SEQUENCE</scope>
    <source>
        <tissue evidence="2">Shoot tissue taken approximately 20 cm above the soil surface</tissue>
    </source>
</reference>